<evidence type="ECO:0000313" key="1">
    <source>
        <dbReference type="EMBL" id="KAJ7568660.1"/>
    </source>
</evidence>
<comment type="caution">
    <text evidence="1">The sequence shown here is derived from an EMBL/GenBank/DDBJ whole genome shotgun (WGS) entry which is preliminary data.</text>
</comment>
<dbReference type="EMBL" id="CM055092">
    <property type="protein sequence ID" value="KAJ7568660.1"/>
    <property type="molecule type" value="Genomic_DNA"/>
</dbReference>
<gene>
    <name evidence="1" type="ORF">O6H91_01G042600</name>
</gene>
<organism evidence="1 2">
    <name type="scientific">Diphasiastrum complanatum</name>
    <name type="common">Issler's clubmoss</name>
    <name type="synonym">Lycopodium complanatum</name>
    <dbReference type="NCBI Taxonomy" id="34168"/>
    <lineage>
        <taxon>Eukaryota</taxon>
        <taxon>Viridiplantae</taxon>
        <taxon>Streptophyta</taxon>
        <taxon>Embryophyta</taxon>
        <taxon>Tracheophyta</taxon>
        <taxon>Lycopodiopsida</taxon>
        <taxon>Lycopodiales</taxon>
        <taxon>Lycopodiaceae</taxon>
        <taxon>Lycopodioideae</taxon>
        <taxon>Diphasiastrum</taxon>
    </lineage>
</organism>
<name>A0ACC2EQJ2_DIPCM</name>
<evidence type="ECO:0000313" key="2">
    <source>
        <dbReference type="Proteomes" id="UP001162992"/>
    </source>
</evidence>
<accession>A0ACC2EQJ2</accession>
<protein>
    <submittedName>
        <fullName evidence="1">Uncharacterized protein</fullName>
    </submittedName>
</protein>
<keyword evidence="2" id="KW-1185">Reference proteome</keyword>
<proteinExistence type="predicted"/>
<sequence length="441" mass="47942">MSTMQAMRRTSPARWLLKDSQLPSISGALDLVANNKHFADVRHVSTLPTRGGLISPKGTGGRSSVSGVVATVFGATGFLGRYVVQLLAKTGSQVMVPFRGLEDSHRHLKLMGDLGQIVPMKYDIRDEESIRAAIAKSNVVINLIGKENETRNFSFEDINVDIPDRLSQLAHEHGGIMRFIQVSCLGASHSSPSKSYRTKAIGEELTVKNFPGATILRPAVMFGTEDRFLNRWAIQAKKLPALPIIAGGKTKLQPALVLDVAAAVVAAVRDEGTSVGKTYELGGPDVLTVNELVHIMFDTIREHPHVIDVPLSVAKLMAAPQEYLLKKVPFPLSPVFPFYSDYVHSLEVDSIVSPEALGFTDLGIKPRKLQGIAIDYLLAYRAGGPFMGSTVGERTAGPLRMICAAQLGNELLQNKQASFHAMFSVSFFENVQKAKARGFPL</sequence>
<reference evidence="2" key="1">
    <citation type="journal article" date="2024" name="Proc. Natl. Acad. Sci. U.S.A.">
        <title>Extraordinary preservation of gene collinearity over three hundred million years revealed in homosporous lycophytes.</title>
        <authorList>
            <person name="Li C."/>
            <person name="Wickell D."/>
            <person name="Kuo L.Y."/>
            <person name="Chen X."/>
            <person name="Nie B."/>
            <person name="Liao X."/>
            <person name="Peng D."/>
            <person name="Ji J."/>
            <person name="Jenkins J."/>
            <person name="Williams M."/>
            <person name="Shu S."/>
            <person name="Plott C."/>
            <person name="Barry K."/>
            <person name="Rajasekar S."/>
            <person name="Grimwood J."/>
            <person name="Han X."/>
            <person name="Sun S."/>
            <person name="Hou Z."/>
            <person name="He W."/>
            <person name="Dai G."/>
            <person name="Sun C."/>
            <person name="Schmutz J."/>
            <person name="Leebens-Mack J.H."/>
            <person name="Li F.W."/>
            <person name="Wang L."/>
        </authorList>
    </citation>
    <scope>NUCLEOTIDE SEQUENCE [LARGE SCALE GENOMIC DNA]</scope>
    <source>
        <strain evidence="2">cv. PW_Plant_1</strain>
    </source>
</reference>
<dbReference type="Proteomes" id="UP001162992">
    <property type="component" value="Chromosome 1"/>
</dbReference>